<sequence length="228" mass="25790">MTNLALFDLDHTLIPTDSDHEWGRFIVKLGIVDAETYLRDIDRFYADYKRGQLDIHAYLETILAPLAHRSRAELAAWHEQFMHEVIKPALTPVAFELVREHQDKGDLCCIVTATNEFITRPIADAFGVPMLIACEVETVDGEPHSPFTGRGTGTPSYREGKIVRVESWLASLGKSWADFEHSYFYSDSHNDIPLLEKVTDPIATNPDATLRAHAQAKGWRILDLFQPS</sequence>
<dbReference type="RefSeq" id="WP_102643816.1">
    <property type="nucleotide sequence ID" value="NZ_PNYA01000002.1"/>
</dbReference>
<keyword evidence="2 4" id="KW-0378">Hydrolase</keyword>
<dbReference type="CDD" id="cd02612">
    <property type="entry name" value="HAD_PGPPase"/>
    <property type="match status" value="1"/>
</dbReference>
<dbReference type="GO" id="GO:0016787">
    <property type="term" value="F:hydrolase activity"/>
    <property type="evidence" value="ECO:0007669"/>
    <property type="project" value="UniProtKB-KW"/>
</dbReference>
<reference evidence="4 5" key="1">
    <citation type="submission" date="2018-01" db="EMBL/GenBank/DDBJ databases">
        <title>Whole genome analyses suggest that Burkholderia sensu lato contains two further novel genera in the rhizoxinica-symbiotica group Mycetohabitans gen. nov., and Trinickia gen. nov.: implications for the evolution of diazotrophy and nodulation in the Burkholderiaceae.</title>
        <authorList>
            <person name="Estrada-de los Santos P."/>
            <person name="Palmer M."/>
            <person name="Chavez-Ramirez B."/>
            <person name="Beukes C."/>
            <person name="Steenkamp E.T."/>
            <person name="Hirsch A.M."/>
            <person name="Manyaka P."/>
            <person name="Maluk M."/>
            <person name="Lafos M."/>
            <person name="Crook M."/>
            <person name="Gross E."/>
            <person name="Simon M.F."/>
            <person name="Bueno dos Reis Junior F."/>
            <person name="Poole P.S."/>
            <person name="Venter S.N."/>
            <person name="James E.K."/>
        </authorList>
    </citation>
    <scope>NUCLEOTIDE SEQUENCE [LARGE SCALE GENOMIC DNA]</scope>
    <source>
        <strain evidence="4 5">GIMN1.004</strain>
    </source>
</reference>
<dbReference type="PANTHER" id="PTHR43344">
    <property type="entry name" value="PHOSPHOSERINE PHOSPHATASE"/>
    <property type="match status" value="1"/>
</dbReference>
<dbReference type="Gene3D" id="1.20.1440.100">
    <property type="entry name" value="SG protein - dephosphorylation function"/>
    <property type="match status" value="1"/>
</dbReference>
<evidence type="ECO:0000256" key="1">
    <source>
        <dbReference type="ARBA" id="ARBA00022723"/>
    </source>
</evidence>
<accession>A0A2N7W130</accession>
<dbReference type="SUPFAM" id="SSF56784">
    <property type="entry name" value="HAD-like"/>
    <property type="match status" value="1"/>
</dbReference>
<keyword evidence="5" id="KW-1185">Reference proteome</keyword>
<dbReference type="PANTHER" id="PTHR43344:SF13">
    <property type="entry name" value="PHOSPHATASE RV3661-RELATED"/>
    <property type="match status" value="1"/>
</dbReference>
<dbReference type="InterPro" id="IPR023214">
    <property type="entry name" value="HAD_sf"/>
</dbReference>
<dbReference type="InterPro" id="IPR006385">
    <property type="entry name" value="HAD_hydro_SerB1"/>
</dbReference>
<evidence type="ECO:0000256" key="3">
    <source>
        <dbReference type="ARBA" id="ARBA00022842"/>
    </source>
</evidence>
<dbReference type="NCBIfam" id="TIGR01488">
    <property type="entry name" value="HAD-SF-IB"/>
    <property type="match status" value="1"/>
</dbReference>
<dbReference type="AlphaFoldDB" id="A0A2N7W130"/>
<dbReference type="Pfam" id="PF12710">
    <property type="entry name" value="HAD"/>
    <property type="match status" value="1"/>
</dbReference>
<protein>
    <submittedName>
        <fullName evidence="4">HAD-IB family hydrolase</fullName>
    </submittedName>
</protein>
<evidence type="ECO:0000313" key="5">
    <source>
        <dbReference type="Proteomes" id="UP000235616"/>
    </source>
</evidence>
<dbReference type="InterPro" id="IPR036412">
    <property type="entry name" value="HAD-like_sf"/>
</dbReference>
<dbReference type="GO" id="GO:0046872">
    <property type="term" value="F:metal ion binding"/>
    <property type="evidence" value="ECO:0007669"/>
    <property type="project" value="UniProtKB-KW"/>
</dbReference>
<keyword evidence="3" id="KW-0460">Magnesium</keyword>
<gene>
    <name evidence="4" type="ORF">C0Z18_02615</name>
</gene>
<dbReference type="Proteomes" id="UP000235616">
    <property type="component" value="Unassembled WGS sequence"/>
</dbReference>
<evidence type="ECO:0000256" key="2">
    <source>
        <dbReference type="ARBA" id="ARBA00022801"/>
    </source>
</evidence>
<dbReference type="NCBIfam" id="TIGR01490">
    <property type="entry name" value="HAD-SF-IB-hyp1"/>
    <property type="match status" value="1"/>
</dbReference>
<dbReference type="Gene3D" id="3.40.50.1000">
    <property type="entry name" value="HAD superfamily/HAD-like"/>
    <property type="match status" value="1"/>
</dbReference>
<proteinExistence type="predicted"/>
<name>A0A2N7W130_9BURK</name>
<dbReference type="EMBL" id="PNYA01000002">
    <property type="protein sequence ID" value="PMS23126.1"/>
    <property type="molecule type" value="Genomic_DNA"/>
</dbReference>
<dbReference type="OrthoDB" id="9784466at2"/>
<dbReference type="InterPro" id="IPR050582">
    <property type="entry name" value="HAD-like_SerB"/>
</dbReference>
<evidence type="ECO:0000313" key="4">
    <source>
        <dbReference type="EMBL" id="PMS23126.1"/>
    </source>
</evidence>
<comment type="caution">
    <text evidence="4">The sequence shown here is derived from an EMBL/GenBank/DDBJ whole genome shotgun (WGS) entry which is preliminary data.</text>
</comment>
<organism evidence="4 5">
    <name type="scientific">Trinickia dabaoshanensis</name>
    <dbReference type="NCBI Taxonomy" id="564714"/>
    <lineage>
        <taxon>Bacteria</taxon>
        <taxon>Pseudomonadati</taxon>
        <taxon>Pseudomonadota</taxon>
        <taxon>Betaproteobacteria</taxon>
        <taxon>Burkholderiales</taxon>
        <taxon>Burkholderiaceae</taxon>
        <taxon>Trinickia</taxon>
    </lineage>
</organism>
<keyword evidence="1" id="KW-0479">Metal-binding</keyword>